<proteinExistence type="predicted"/>
<dbReference type="Gene3D" id="1.10.8.10">
    <property type="entry name" value="DNA helicase RuvA subunit, C-terminal domain"/>
    <property type="match status" value="1"/>
</dbReference>
<gene>
    <name evidence="3" type="ORF">AB2L27_00485</name>
</gene>
<keyword evidence="2" id="KW-0732">Signal</keyword>
<dbReference type="InterPro" id="IPR014956">
    <property type="entry name" value="ParBc_2"/>
</dbReference>
<dbReference type="InterPro" id="IPR036086">
    <property type="entry name" value="ParB/Sulfiredoxin_sf"/>
</dbReference>
<accession>A0ABV4GYG8</accession>
<reference evidence="3 4" key="1">
    <citation type="submission" date="2024-07" db="EMBL/GenBank/DDBJ databases">
        <authorList>
            <person name="Thanompreechachai J."/>
            <person name="Duangmal K."/>
        </authorList>
    </citation>
    <scope>NUCLEOTIDE SEQUENCE [LARGE SCALE GENOMIC DNA]</scope>
    <source>
        <strain evidence="3 4">LSe6-4</strain>
    </source>
</reference>
<protein>
    <submittedName>
        <fullName evidence="3">ParB/Srx family N-terminal domain-containing protein</fullName>
    </submittedName>
</protein>
<dbReference type="Pfam" id="PF08857">
    <property type="entry name" value="ParBc_2"/>
    <property type="match status" value="1"/>
</dbReference>
<dbReference type="CDD" id="cd16390">
    <property type="entry name" value="ParB_N_Srx_like"/>
    <property type="match status" value="1"/>
</dbReference>
<dbReference type="Gene3D" id="3.90.1530.10">
    <property type="entry name" value="Conserved hypothetical protein from pyrococcus furiosus pfu- 392566-001, ParB domain"/>
    <property type="match status" value="1"/>
</dbReference>
<feature type="region of interest" description="Disordered" evidence="1">
    <location>
        <begin position="28"/>
        <end position="54"/>
    </location>
</feature>
<evidence type="ECO:0000313" key="4">
    <source>
        <dbReference type="Proteomes" id="UP001565927"/>
    </source>
</evidence>
<comment type="caution">
    <text evidence="3">The sequence shown here is derived from an EMBL/GenBank/DDBJ whole genome shotgun (WGS) entry which is preliminary data.</text>
</comment>
<sequence length="356" mass="38431">MPLSPLRPARVLAAAVLALGTGVGLLAPASAAPGRPGERPVFCGHDQRRSPGSENLCAQPGDLLDVRIGDVHPTQPSVGYDQVFYKLGRYTLGKDAVNKKFDDWCEADGRLAAEDVQPGARLDDPSSFTCELPVGAETAESLAAVKTVVVGPRGTLYLTDGHHTLTSFAETPDGGLDLHVRLRVVANLSSLTPPAFWERMQAEGWVYLRDPQGRPVTVNRLPRTVGLATMADDPYRSLVYFSRDIGYEQNGLPFQEFSWGSWIRDSAPVDLSAWDRADRDSYLATVESVTRAMTALPRDAVVDHGSTAAQLGALAVWNDGKGVTKGEFGKLSRPYEDDKPGKLAYATAYREAHGIG</sequence>
<feature type="chain" id="PRO_5047419332" evidence="2">
    <location>
        <begin position="32"/>
        <end position="356"/>
    </location>
</feature>
<dbReference type="EMBL" id="JBGFTU010000001">
    <property type="protein sequence ID" value="MEZ0163236.1"/>
    <property type="molecule type" value="Genomic_DNA"/>
</dbReference>
<organism evidence="3 4">
    <name type="scientific">Kineococcus halophytocola</name>
    <dbReference type="NCBI Taxonomy" id="3234027"/>
    <lineage>
        <taxon>Bacteria</taxon>
        <taxon>Bacillati</taxon>
        <taxon>Actinomycetota</taxon>
        <taxon>Actinomycetes</taxon>
        <taxon>Kineosporiales</taxon>
        <taxon>Kineosporiaceae</taxon>
        <taxon>Kineococcus</taxon>
    </lineage>
</organism>
<evidence type="ECO:0000256" key="1">
    <source>
        <dbReference type="SAM" id="MobiDB-lite"/>
    </source>
</evidence>
<dbReference type="RefSeq" id="WP_370439491.1">
    <property type="nucleotide sequence ID" value="NZ_JBGFTU010000001.1"/>
</dbReference>
<name>A0ABV4GYG8_9ACTN</name>
<dbReference type="SUPFAM" id="SSF110849">
    <property type="entry name" value="ParB/Sulfiredoxin"/>
    <property type="match status" value="1"/>
</dbReference>
<evidence type="ECO:0000256" key="2">
    <source>
        <dbReference type="SAM" id="SignalP"/>
    </source>
</evidence>
<keyword evidence="4" id="KW-1185">Reference proteome</keyword>
<evidence type="ECO:0000313" key="3">
    <source>
        <dbReference type="EMBL" id="MEZ0163236.1"/>
    </source>
</evidence>
<feature type="signal peptide" evidence="2">
    <location>
        <begin position="1"/>
        <end position="31"/>
    </location>
</feature>
<dbReference type="Proteomes" id="UP001565927">
    <property type="component" value="Unassembled WGS sequence"/>
</dbReference>